<sequence>MSIEPLRREAVRRPTALRAGPPARPAGHQMCVVVSEVADGDGSTLVSNLRRRGSHRVVVLTRRASRAELGVLLAGGLRGAVASTTTTSLVRLPAPPPPPAELPELTAREVSVLKLVADGRSNRLIGDDLGLSALTVKSHLARISRKFGTGDRAELVAISIRGGILS</sequence>
<evidence type="ECO:0000256" key="1">
    <source>
        <dbReference type="ARBA" id="ARBA00023015"/>
    </source>
</evidence>
<dbReference type="PRINTS" id="PR00038">
    <property type="entry name" value="HTHLUXR"/>
</dbReference>
<dbReference type="CDD" id="cd06170">
    <property type="entry name" value="LuxR_C_like"/>
    <property type="match status" value="1"/>
</dbReference>
<reference evidence="6 7" key="1">
    <citation type="submission" date="2023-06" db="EMBL/GenBank/DDBJ databases">
        <title>Cellulomonas sp. MW9 Whole genome sequence.</title>
        <authorList>
            <person name="Park S."/>
        </authorList>
    </citation>
    <scope>NUCLEOTIDE SEQUENCE [LARGE SCALE GENOMIC DNA]</scope>
    <source>
        <strain evidence="6 7">MW9</strain>
    </source>
</reference>
<proteinExistence type="predicted"/>
<dbReference type="SUPFAM" id="SSF46894">
    <property type="entry name" value="C-terminal effector domain of the bipartite response regulators"/>
    <property type="match status" value="1"/>
</dbReference>
<dbReference type="Gene3D" id="1.10.10.10">
    <property type="entry name" value="Winged helix-like DNA-binding domain superfamily/Winged helix DNA-binding domain"/>
    <property type="match status" value="1"/>
</dbReference>
<protein>
    <submittedName>
        <fullName evidence="6">LuxR C-terminal-related transcriptional regulator</fullName>
    </submittedName>
</protein>
<feature type="compositionally biased region" description="Basic and acidic residues" evidence="4">
    <location>
        <begin position="1"/>
        <end position="12"/>
    </location>
</feature>
<keyword evidence="7" id="KW-1185">Reference proteome</keyword>
<dbReference type="InterPro" id="IPR036388">
    <property type="entry name" value="WH-like_DNA-bd_sf"/>
</dbReference>
<name>A0ABT7S6W1_9CELL</name>
<dbReference type="PROSITE" id="PS00622">
    <property type="entry name" value="HTH_LUXR_1"/>
    <property type="match status" value="1"/>
</dbReference>
<dbReference type="PROSITE" id="PS50043">
    <property type="entry name" value="HTH_LUXR_2"/>
    <property type="match status" value="1"/>
</dbReference>
<evidence type="ECO:0000256" key="3">
    <source>
        <dbReference type="ARBA" id="ARBA00023163"/>
    </source>
</evidence>
<evidence type="ECO:0000256" key="2">
    <source>
        <dbReference type="ARBA" id="ARBA00023125"/>
    </source>
</evidence>
<dbReference type="InterPro" id="IPR000792">
    <property type="entry name" value="Tscrpt_reg_LuxR_C"/>
</dbReference>
<dbReference type="PANTHER" id="PTHR44688:SF16">
    <property type="entry name" value="DNA-BINDING TRANSCRIPTIONAL ACTIVATOR DEVR_DOSR"/>
    <property type="match status" value="1"/>
</dbReference>
<dbReference type="SMART" id="SM00421">
    <property type="entry name" value="HTH_LUXR"/>
    <property type="match status" value="1"/>
</dbReference>
<evidence type="ECO:0000256" key="4">
    <source>
        <dbReference type="SAM" id="MobiDB-lite"/>
    </source>
</evidence>
<dbReference type="InterPro" id="IPR016032">
    <property type="entry name" value="Sig_transdc_resp-reg_C-effctor"/>
</dbReference>
<gene>
    <name evidence="6" type="ORF">QRT05_08415</name>
</gene>
<organism evidence="6 7">
    <name type="scientific">Cellulomonas edaphi</name>
    <dbReference type="NCBI Taxonomy" id="3053468"/>
    <lineage>
        <taxon>Bacteria</taxon>
        <taxon>Bacillati</taxon>
        <taxon>Actinomycetota</taxon>
        <taxon>Actinomycetes</taxon>
        <taxon>Micrococcales</taxon>
        <taxon>Cellulomonadaceae</taxon>
        <taxon>Cellulomonas</taxon>
    </lineage>
</organism>
<feature type="domain" description="HTH luxR-type" evidence="5">
    <location>
        <begin position="98"/>
        <end position="163"/>
    </location>
</feature>
<dbReference type="PANTHER" id="PTHR44688">
    <property type="entry name" value="DNA-BINDING TRANSCRIPTIONAL ACTIVATOR DEVR_DOSR"/>
    <property type="match status" value="1"/>
</dbReference>
<dbReference type="RefSeq" id="WP_289446658.1">
    <property type="nucleotide sequence ID" value="NZ_JAUCGR010000002.1"/>
</dbReference>
<feature type="region of interest" description="Disordered" evidence="4">
    <location>
        <begin position="1"/>
        <end position="26"/>
    </location>
</feature>
<evidence type="ECO:0000313" key="6">
    <source>
        <dbReference type="EMBL" id="MDM7831353.1"/>
    </source>
</evidence>
<accession>A0ABT7S6W1</accession>
<keyword evidence="3" id="KW-0804">Transcription</keyword>
<evidence type="ECO:0000313" key="7">
    <source>
        <dbReference type="Proteomes" id="UP001321453"/>
    </source>
</evidence>
<dbReference type="Pfam" id="PF00196">
    <property type="entry name" value="GerE"/>
    <property type="match status" value="1"/>
</dbReference>
<keyword evidence="2" id="KW-0238">DNA-binding</keyword>
<comment type="caution">
    <text evidence="6">The sequence shown here is derived from an EMBL/GenBank/DDBJ whole genome shotgun (WGS) entry which is preliminary data.</text>
</comment>
<dbReference type="EMBL" id="JAUCGR010000002">
    <property type="protein sequence ID" value="MDM7831353.1"/>
    <property type="molecule type" value="Genomic_DNA"/>
</dbReference>
<evidence type="ECO:0000259" key="5">
    <source>
        <dbReference type="PROSITE" id="PS50043"/>
    </source>
</evidence>
<dbReference type="Proteomes" id="UP001321453">
    <property type="component" value="Unassembled WGS sequence"/>
</dbReference>
<keyword evidence="1" id="KW-0805">Transcription regulation</keyword>